<evidence type="ECO:0000313" key="4">
    <source>
        <dbReference type="Proteomes" id="UP000799772"/>
    </source>
</evidence>
<gene>
    <name evidence="3" type="ORF">NA57DRAFT_59289</name>
</gene>
<organism evidence="3 4">
    <name type="scientific">Rhizodiscina lignyota</name>
    <dbReference type="NCBI Taxonomy" id="1504668"/>
    <lineage>
        <taxon>Eukaryota</taxon>
        <taxon>Fungi</taxon>
        <taxon>Dikarya</taxon>
        <taxon>Ascomycota</taxon>
        <taxon>Pezizomycotina</taxon>
        <taxon>Dothideomycetes</taxon>
        <taxon>Pleosporomycetidae</taxon>
        <taxon>Aulographales</taxon>
        <taxon>Rhizodiscinaceae</taxon>
        <taxon>Rhizodiscina</taxon>
    </lineage>
</organism>
<sequence>MAAHQLTIAKAAFTAGLLRPDPSSIPVTKNEVNNFLSLLDTALMQCSPANIQNCKSWVLTNITTSGARIGAFGKYLTALSRSFTIPSEAKGIEAKTSKPAKSLHKKTLHALYLLNELFHHSKHHDKRAHAALLSNLQPNLVELVSLTASANPQKNRTLHRKIKELLDIWAARGYYAEEYIGKLREAAENAAKAGSDAAVKGTTGGALLAGDGKLAQDSSKNIANRDRPYVMPALHGDNATTFHDLPAGNMLPHVVPRSRRPFSSRLVRSMQFVAGPADSYTVDALKDMLGHTDRIHNRTIPEDEGIVADIAEMGQHVAAEDGSSDFPINEAYFGFSREFCSGIKNRKREKPAEKHENERGRSISRSRSRNRSETPRKRMRYDSSRSRRSSQVSYGSQRPSQGPSRAPSQASSRPSSRMSSRRSSFRSRSRSRPRFGRYDEGRSHHSSRDSRSRSPHRGFRHLRSRSRERVHGSDRERPRSPPSSDFRRPPPQQRAPQSAFTPTAPLGPSRQYASSPPFTAPFPMPLGLNGMPIPPPPPPGYQGPWPPPPPPMSEPGNFNPHGMGYQQQGFVPPPPLPHHQNMGMGFQMPGGPPPPPPPPPPMGQWDNRMNQGQGYGGYGGGGYRGRGNGGRGRGRGRFH</sequence>
<protein>
    <recommendedName>
        <fullName evidence="2">CID domain-containing protein</fullName>
    </recommendedName>
</protein>
<feature type="domain" description="CID" evidence="2">
    <location>
        <begin position="24"/>
        <end position="191"/>
    </location>
</feature>
<accession>A0A9P4IBB2</accession>
<dbReference type="GO" id="GO:0006874">
    <property type="term" value="P:intracellular calcium ion homeostasis"/>
    <property type="evidence" value="ECO:0007669"/>
    <property type="project" value="TreeGrafter"/>
</dbReference>
<feature type="region of interest" description="Disordered" evidence="1">
    <location>
        <begin position="346"/>
        <end position="547"/>
    </location>
</feature>
<name>A0A9P4IBB2_9PEZI</name>
<feature type="compositionally biased region" description="Basic residues" evidence="1">
    <location>
        <begin position="419"/>
        <end position="435"/>
    </location>
</feature>
<dbReference type="EMBL" id="ML978130">
    <property type="protein sequence ID" value="KAF2096233.1"/>
    <property type="molecule type" value="Genomic_DNA"/>
</dbReference>
<comment type="caution">
    <text evidence="3">The sequence shown here is derived from an EMBL/GenBank/DDBJ whole genome shotgun (WGS) entry which is preliminary data.</text>
</comment>
<dbReference type="PANTHER" id="PTHR12323:SF0">
    <property type="entry name" value="CALCIUM HOMEOSTASIS ENDOPLASMIC RETICULUM PROTEIN"/>
    <property type="match status" value="1"/>
</dbReference>
<dbReference type="GO" id="GO:0048471">
    <property type="term" value="C:perinuclear region of cytoplasm"/>
    <property type="evidence" value="ECO:0007669"/>
    <property type="project" value="TreeGrafter"/>
</dbReference>
<dbReference type="Proteomes" id="UP000799772">
    <property type="component" value="Unassembled WGS sequence"/>
</dbReference>
<feature type="compositionally biased region" description="Gly residues" evidence="1">
    <location>
        <begin position="613"/>
        <end position="631"/>
    </location>
</feature>
<feature type="compositionally biased region" description="Low complexity" evidence="1">
    <location>
        <begin position="389"/>
        <end position="418"/>
    </location>
</feature>
<dbReference type="Pfam" id="PF04818">
    <property type="entry name" value="CID"/>
    <property type="match status" value="1"/>
</dbReference>
<evidence type="ECO:0000256" key="1">
    <source>
        <dbReference type="SAM" id="MobiDB-lite"/>
    </source>
</evidence>
<dbReference type="InterPro" id="IPR008942">
    <property type="entry name" value="ENTH_VHS"/>
</dbReference>
<proteinExistence type="predicted"/>
<dbReference type="InterPro" id="IPR006569">
    <property type="entry name" value="CID_dom"/>
</dbReference>
<dbReference type="PANTHER" id="PTHR12323">
    <property type="entry name" value="SR-RELATED CTD ASSOCIATED FACTOR 6"/>
    <property type="match status" value="1"/>
</dbReference>
<feature type="compositionally biased region" description="Pro residues" evidence="1">
    <location>
        <begin position="532"/>
        <end position="547"/>
    </location>
</feature>
<feature type="compositionally biased region" description="Basic and acidic residues" evidence="1">
    <location>
        <begin position="436"/>
        <end position="452"/>
    </location>
</feature>
<feature type="compositionally biased region" description="Basic and acidic residues" evidence="1">
    <location>
        <begin position="370"/>
        <end position="385"/>
    </location>
</feature>
<reference evidence="3" key="1">
    <citation type="journal article" date="2020" name="Stud. Mycol.">
        <title>101 Dothideomycetes genomes: a test case for predicting lifestyles and emergence of pathogens.</title>
        <authorList>
            <person name="Haridas S."/>
            <person name="Albert R."/>
            <person name="Binder M."/>
            <person name="Bloem J."/>
            <person name="Labutti K."/>
            <person name="Salamov A."/>
            <person name="Andreopoulos B."/>
            <person name="Baker S."/>
            <person name="Barry K."/>
            <person name="Bills G."/>
            <person name="Bluhm B."/>
            <person name="Cannon C."/>
            <person name="Castanera R."/>
            <person name="Culley D."/>
            <person name="Daum C."/>
            <person name="Ezra D."/>
            <person name="Gonzalez J."/>
            <person name="Henrissat B."/>
            <person name="Kuo A."/>
            <person name="Liang C."/>
            <person name="Lipzen A."/>
            <person name="Lutzoni F."/>
            <person name="Magnuson J."/>
            <person name="Mondo S."/>
            <person name="Nolan M."/>
            <person name="Ohm R."/>
            <person name="Pangilinan J."/>
            <person name="Park H.-J."/>
            <person name="Ramirez L."/>
            <person name="Alfaro M."/>
            <person name="Sun H."/>
            <person name="Tritt A."/>
            <person name="Yoshinaga Y."/>
            <person name="Zwiers L.-H."/>
            <person name="Turgeon B."/>
            <person name="Goodwin S."/>
            <person name="Spatafora J."/>
            <person name="Crous P."/>
            <person name="Grigoriev I."/>
        </authorList>
    </citation>
    <scope>NUCLEOTIDE SEQUENCE</scope>
    <source>
        <strain evidence="3">CBS 133067</strain>
    </source>
</reference>
<feature type="compositionally biased region" description="Basic and acidic residues" evidence="1">
    <location>
        <begin position="350"/>
        <end position="361"/>
    </location>
</feature>
<evidence type="ECO:0000259" key="2">
    <source>
        <dbReference type="PROSITE" id="PS51391"/>
    </source>
</evidence>
<feature type="compositionally biased region" description="Basic residues" evidence="1">
    <location>
        <begin position="453"/>
        <end position="464"/>
    </location>
</feature>
<dbReference type="OrthoDB" id="21470at2759"/>
<feature type="region of interest" description="Disordered" evidence="1">
    <location>
        <begin position="578"/>
        <end position="639"/>
    </location>
</feature>
<feature type="compositionally biased region" description="Basic and acidic residues" evidence="1">
    <location>
        <begin position="465"/>
        <end position="479"/>
    </location>
</feature>
<dbReference type="Gene3D" id="1.25.40.90">
    <property type="match status" value="1"/>
</dbReference>
<evidence type="ECO:0000313" key="3">
    <source>
        <dbReference type="EMBL" id="KAF2096233.1"/>
    </source>
</evidence>
<dbReference type="PROSITE" id="PS51391">
    <property type="entry name" value="CID"/>
    <property type="match status" value="1"/>
</dbReference>
<feature type="compositionally biased region" description="Pro residues" evidence="1">
    <location>
        <begin position="590"/>
        <end position="602"/>
    </location>
</feature>
<dbReference type="AlphaFoldDB" id="A0A9P4IBB2"/>
<keyword evidence="4" id="KW-1185">Reference proteome</keyword>